<protein>
    <submittedName>
        <fullName evidence="2">Uncharacterized protein</fullName>
    </submittedName>
</protein>
<dbReference type="Proteomes" id="UP000236333">
    <property type="component" value="Unassembled WGS sequence"/>
</dbReference>
<accession>A0A2J7ZPT2</accession>
<name>A0A2J7ZPT2_9CHLO</name>
<evidence type="ECO:0000256" key="1">
    <source>
        <dbReference type="SAM" id="SignalP"/>
    </source>
</evidence>
<feature type="signal peptide" evidence="1">
    <location>
        <begin position="1"/>
        <end position="23"/>
    </location>
</feature>
<proteinExistence type="predicted"/>
<feature type="chain" id="PRO_5014423170" evidence="1">
    <location>
        <begin position="24"/>
        <end position="376"/>
    </location>
</feature>
<sequence>MGGPRSWWGHALATLAGLLPVRDVPSDDAILDRISQVLGNALAPVVQELKAIKADIKAIKTGQDSMARLVGRLAEMLALQNLPPDLVGCQMVRIRNAGDLDDFLGGGTAAAVMEHVLGSPEARLAVRADLMRALHTELASAGLCTSKEAQAVQMLAARLGAPDAVAKVTDQERSALQEVMSLLRTSGKLGEDPGPHVNAAFQLSQQLYGSQPYQVEPPATSSAVPVLALFLRATGMLQATLELDMARWTPAGRSSSAAHLLVVEVKADLREFAAAAKQLRMALRALWLAHLLACRVAPGPGPHGDGGSAAGDGDGLGMTAAVCSILDGDTLPNVRSSIGELSLQLELGCQTLQKSVPVGLYSIGPMGRLVLCEMLT</sequence>
<dbReference type="AlphaFoldDB" id="A0A2J7ZPT2"/>
<reference evidence="2 3" key="1">
    <citation type="journal article" date="2017" name="Mol. Biol. Evol.">
        <title>The 4-celled Tetrabaena socialis nuclear genome reveals the essential components for genetic control of cell number at the origin of multicellularity in the volvocine lineage.</title>
        <authorList>
            <person name="Featherston J."/>
            <person name="Arakaki Y."/>
            <person name="Hanschen E.R."/>
            <person name="Ferris P.J."/>
            <person name="Michod R.E."/>
            <person name="Olson B.J.S.C."/>
            <person name="Nozaki H."/>
            <person name="Durand P.M."/>
        </authorList>
    </citation>
    <scope>NUCLEOTIDE SEQUENCE [LARGE SCALE GENOMIC DNA]</scope>
    <source>
        <strain evidence="2 3">NIES-571</strain>
    </source>
</reference>
<evidence type="ECO:0000313" key="3">
    <source>
        <dbReference type="Proteomes" id="UP000236333"/>
    </source>
</evidence>
<comment type="caution">
    <text evidence="2">The sequence shown here is derived from an EMBL/GenBank/DDBJ whole genome shotgun (WGS) entry which is preliminary data.</text>
</comment>
<organism evidence="2 3">
    <name type="scientific">Tetrabaena socialis</name>
    <dbReference type="NCBI Taxonomy" id="47790"/>
    <lineage>
        <taxon>Eukaryota</taxon>
        <taxon>Viridiplantae</taxon>
        <taxon>Chlorophyta</taxon>
        <taxon>core chlorophytes</taxon>
        <taxon>Chlorophyceae</taxon>
        <taxon>CS clade</taxon>
        <taxon>Chlamydomonadales</taxon>
        <taxon>Tetrabaenaceae</taxon>
        <taxon>Tetrabaena</taxon>
    </lineage>
</organism>
<keyword evidence="3" id="KW-1185">Reference proteome</keyword>
<keyword evidence="1" id="KW-0732">Signal</keyword>
<evidence type="ECO:0000313" key="2">
    <source>
        <dbReference type="EMBL" id="PNH02277.1"/>
    </source>
</evidence>
<dbReference type="EMBL" id="PGGS01000686">
    <property type="protein sequence ID" value="PNH02277.1"/>
    <property type="molecule type" value="Genomic_DNA"/>
</dbReference>
<gene>
    <name evidence="2" type="ORF">TSOC_011755</name>
</gene>